<sequence length="288" mass="29858">MSGILCIGGINWDRIARTDKPVVLGTSNPVTGSQAPGGVARNVATGLAKSGAKVGFCGYVGNDIEGRELRQYLLAVGIDADLLRIHSKLPTATYNALIGPEGRLVVAWADMAVHEALTPDDIDASLDRMKEWPVWFAEANLAPVTLGHIGTRKPEGTLLVLDAVSVPKAKRLLSVLPEADLLFCNRDEASALAHGVGTGLELAETLVAGRRNLTVVVTEGADGLAIAGPGIREALTPRLRLEDITDETGAGDSLIAGTLSALAKGVGMMDAVQAGMDAAGRTLTKIGA</sequence>
<comment type="caution">
    <text evidence="5">The sequence shown here is derived from an EMBL/GenBank/DDBJ whole genome shotgun (WGS) entry which is preliminary data.</text>
</comment>
<evidence type="ECO:0000256" key="1">
    <source>
        <dbReference type="ARBA" id="ARBA00010688"/>
    </source>
</evidence>
<dbReference type="InterPro" id="IPR002173">
    <property type="entry name" value="Carboh/pur_kinase_PfkB_CS"/>
</dbReference>
<evidence type="ECO:0000256" key="3">
    <source>
        <dbReference type="ARBA" id="ARBA00022777"/>
    </source>
</evidence>
<dbReference type="SUPFAM" id="SSF53613">
    <property type="entry name" value="Ribokinase-like"/>
    <property type="match status" value="1"/>
</dbReference>
<comment type="similarity">
    <text evidence="1">Belongs to the carbohydrate kinase PfkB family.</text>
</comment>
<dbReference type="Pfam" id="PF00294">
    <property type="entry name" value="PfkB"/>
    <property type="match status" value="1"/>
</dbReference>
<protein>
    <submittedName>
        <fullName evidence="5">Carbohydrate kinase family protein</fullName>
    </submittedName>
</protein>
<evidence type="ECO:0000256" key="2">
    <source>
        <dbReference type="ARBA" id="ARBA00022679"/>
    </source>
</evidence>
<dbReference type="InterPro" id="IPR029056">
    <property type="entry name" value="Ribokinase-like"/>
</dbReference>
<dbReference type="PANTHER" id="PTHR43085">
    <property type="entry name" value="HEXOKINASE FAMILY MEMBER"/>
    <property type="match status" value="1"/>
</dbReference>
<keyword evidence="3 5" id="KW-0418">Kinase</keyword>
<organism evidence="5 6">
    <name type="scientific">Lacibacterium aquatile</name>
    <dbReference type="NCBI Taxonomy" id="1168082"/>
    <lineage>
        <taxon>Bacteria</taxon>
        <taxon>Pseudomonadati</taxon>
        <taxon>Pseudomonadota</taxon>
        <taxon>Alphaproteobacteria</taxon>
        <taxon>Rhodospirillales</taxon>
        <taxon>Rhodospirillaceae</taxon>
    </lineage>
</organism>
<name>A0ABW5DMW8_9PROT</name>
<feature type="domain" description="Carbohydrate kinase PfkB" evidence="4">
    <location>
        <begin position="2"/>
        <end position="288"/>
    </location>
</feature>
<dbReference type="PANTHER" id="PTHR43085:SF57">
    <property type="entry name" value="CARBOHYDRATE KINASE PFKB DOMAIN-CONTAINING PROTEIN"/>
    <property type="match status" value="1"/>
</dbReference>
<proteinExistence type="inferred from homology"/>
<accession>A0ABW5DMW8</accession>
<dbReference type="EMBL" id="JBHUIP010000003">
    <property type="protein sequence ID" value="MFD2261885.1"/>
    <property type="molecule type" value="Genomic_DNA"/>
</dbReference>
<dbReference type="PROSITE" id="PS00583">
    <property type="entry name" value="PFKB_KINASES_1"/>
    <property type="match status" value="1"/>
</dbReference>
<evidence type="ECO:0000259" key="4">
    <source>
        <dbReference type="Pfam" id="PF00294"/>
    </source>
</evidence>
<dbReference type="CDD" id="cd01941">
    <property type="entry name" value="YeiC_kinase_like"/>
    <property type="match status" value="1"/>
</dbReference>
<dbReference type="RefSeq" id="WP_379874799.1">
    <property type="nucleotide sequence ID" value="NZ_JBHUIP010000003.1"/>
</dbReference>
<evidence type="ECO:0000313" key="5">
    <source>
        <dbReference type="EMBL" id="MFD2261885.1"/>
    </source>
</evidence>
<dbReference type="InterPro" id="IPR011611">
    <property type="entry name" value="PfkB_dom"/>
</dbReference>
<reference evidence="6" key="1">
    <citation type="journal article" date="2019" name="Int. J. Syst. Evol. Microbiol.">
        <title>The Global Catalogue of Microorganisms (GCM) 10K type strain sequencing project: providing services to taxonomists for standard genome sequencing and annotation.</title>
        <authorList>
            <consortium name="The Broad Institute Genomics Platform"/>
            <consortium name="The Broad Institute Genome Sequencing Center for Infectious Disease"/>
            <person name="Wu L."/>
            <person name="Ma J."/>
        </authorList>
    </citation>
    <scope>NUCLEOTIDE SEQUENCE [LARGE SCALE GENOMIC DNA]</scope>
    <source>
        <strain evidence="6">CGMCC 1.19062</strain>
    </source>
</reference>
<evidence type="ECO:0000313" key="6">
    <source>
        <dbReference type="Proteomes" id="UP001597295"/>
    </source>
</evidence>
<keyword evidence="2" id="KW-0808">Transferase</keyword>
<dbReference type="GO" id="GO:0016301">
    <property type="term" value="F:kinase activity"/>
    <property type="evidence" value="ECO:0007669"/>
    <property type="project" value="UniProtKB-KW"/>
</dbReference>
<dbReference type="Gene3D" id="3.40.1190.20">
    <property type="match status" value="1"/>
</dbReference>
<dbReference type="InterPro" id="IPR050306">
    <property type="entry name" value="PfkB_Carbo_kinase"/>
</dbReference>
<dbReference type="Proteomes" id="UP001597295">
    <property type="component" value="Unassembled WGS sequence"/>
</dbReference>
<gene>
    <name evidence="5" type="ORF">ACFSM5_03230</name>
</gene>
<keyword evidence="6" id="KW-1185">Reference proteome</keyword>